<feature type="transmembrane region" description="Helical" evidence="6">
    <location>
        <begin position="18"/>
        <end position="35"/>
    </location>
</feature>
<feature type="transmembrane region" description="Helical" evidence="6">
    <location>
        <begin position="47"/>
        <end position="76"/>
    </location>
</feature>
<feature type="transmembrane region" description="Helical" evidence="6">
    <location>
        <begin position="142"/>
        <end position="173"/>
    </location>
</feature>
<feature type="transmembrane region" description="Helical" evidence="6">
    <location>
        <begin position="406"/>
        <end position="431"/>
    </location>
</feature>
<feature type="transmembrane region" description="Helical" evidence="6">
    <location>
        <begin position="365"/>
        <end position="394"/>
    </location>
</feature>
<keyword evidence="9" id="KW-1185">Reference proteome</keyword>
<feature type="transmembrane region" description="Helical" evidence="6">
    <location>
        <begin position="275"/>
        <end position="293"/>
    </location>
</feature>
<keyword evidence="4 6" id="KW-1133">Transmembrane helix</keyword>
<evidence type="ECO:0000313" key="8">
    <source>
        <dbReference type="EMBL" id="MFC5270348.1"/>
    </source>
</evidence>
<evidence type="ECO:0000259" key="7">
    <source>
        <dbReference type="Pfam" id="PF03600"/>
    </source>
</evidence>
<proteinExistence type="predicted"/>
<sequence length="464" mass="50060">MEKAEKDNKQKKASRKSVIYFIGCFVVAFGLTWLLREPGFSDSQVYALFLLFFAVSLWITEAIPPFAVGIFILAYLTYTFGNPLLNSDPEPVDKYVNTFSSRVIWLLLGGFFLGSALAKTRLDEKLLRFTLHHSGTNPRNIVIALMFTTMVASMLMSGTATTAMIVAAIMPLLNKLGKSGLSKALLLGIALASCTGGMGTIIGASSNAMAAGILENADIKVSFLSWMIYGIPVALTLTTVSCWVLLKVFVKNTEPISLDFLHEIDEKEEKLESPFQQKIVLGVLILTILLWLTSAWHGITVAAVAAIPLVILTLTGILNSSDIKALPWDTLFLVAGGLSLGAALQSTHILDPYVQQLRTMELNSFVLLLILSFAANILANLMSNAATVMILIPLGMTLLTGLEKEVAIAVALASSTAVFLPISTTANAIVYSTELLEQKDFRIGGFLIGLLGPVLAVLWVLLIG</sequence>
<evidence type="ECO:0000313" key="9">
    <source>
        <dbReference type="Proteomes" id="UP001596161"/>
    </source>
</evidence>
<keyword evidence="3 6" id="KW-0812">Transmembrane</keyword>
<reference evidence="9" key="1">
    <citation type="journal article" date="2019" name="Int. J. Syst. Evol. Microbiol.">
        <title>The Global Catalogue of Microorganisms (GCM) 10K type strain sequencing project: providing services to taxonomists for standard genome sequencing and annotation.</title>
        <authorList>
            <consortium name="The Broad Institute Genomics Platform"/>
            <consortium name="The Broad Institute Genome Sequencing Center for Infectious Disease"/>
            <person name="Wu L."/>
            <person name="Ma J."/>
        </authorList>
    </citation>
    <scope>NUCLEOTIDE SEQUENCE [LARGE SCALE GENOMIC DNA]</scope>
    <source>
        <strain evidence="9">KACC 12602</strain>
    </source>
</reference>
<gene>
    <name evidence="8" type="ORF">ACFPIB_07000</name>
</gene>
<dbReference type="RefSeq" id="WP_378016719.1">
    <property type="nucleotide sequence ID" value="NZ_JBHSKT010000003.1"/>
</dbReference>
<evidence type="ECO:0000256" key="4">
    <source>
        <dbReference type="ARBA" id="ARBA00022989"/>
    </source>
</evidence>
<feature type="transmembrane region" description="Helical" evidence="6">
    <location>
        <begin position="443"/>
        <end position="463"/>
    </location>
</feature>
<dbReference type="InterPro" id="IPR004680">
    <property type="entry name" value="Cit_transptr-like_dom"/>
</dbReference>
<dbReference type="Proteomes" id="UP001596161">
    <property type="component" value="Unassembled WGS sequence"/>
</dbReference>
<evidence type="ECO:0000256" key="2">
    <source>
        <dbReference type="ARBA" id="ARBA00022448"/>
    </source>
</evidence>
<dbReference type="InterPro" id="IPR001898">
    <property type="entry name" value="SLC13A/DASS"/>
</dbReference>
<feature type="transmembrane region" description="Helical" evidence="6">
    <location>
        <begin position="185"/>
        <end position="206"/>
    </location>
</feature>
<evidence type="ECO:0000256" key="6">
    <source>
        <dbReference type="SAM" id="Phobius"/>
    </source>
</evidence>
<feature type="transmembrane region" description="Helical" evidence="6">
    <location>
        <begin position="325"/>
        <end position="345"/>
    </location>
</feature>
<keyword evidence="5 6" id="KW-0472">Membrane</keyword>
<keyword evidence="2" id="KW-0813">Transport</keyword>
<dbReference type="PANTHER" id="PTHR10283">
    <property type="entry name" value="SOLUTE CARRIER FAMILY 13 MEMBER"/>
    <property type="match status" value="1"/>
</dbReference>
<name>A0ABW0EAX0_9BACT</name>
<dbReference type="NCBIfam" id="TIGR00785">
    <property type="entry name" value="dass"/>
    <property type="match status" value="1"/>
</dbReference>
<dbReference type="PANTHER" id="PTHR10283:SF92">
    <property type="entry name" value="LOW-AFFINITY PHOSPHATE TRANSPORTER PHO91"/>
    <property type="match status" value="1"/>
</dbReference>
<feature type="transmembrane region" description="Helical" evidence="6">
    <location>
        <begin position="226"/>
        <end position="246"/>
    </location>
</feature>
<comment type="subcellular location">
    <subcellularLocation>
        <location evidence="1">Membrane</location>
        <topology evidence="1">Multi-pass membrane protein</topology>
    </subcellularLocation>
</comment>
<evidence type="ECO:0000256" key="1">
    <source>
        <dbReference type="ARBA" id="ARBA00004141"/>
    </source>
</evidence>
<protein>
    <submittedName>
        <fullName evidence="8">SLC13 family permease</fullName>
    </submittedName>
</protein>
<organism evidence="8 9">
    <name type="scientific">Adhaeribacter terreus</name>
    <dbReference type="NCBI Taxonomy" id="529703"/>
    <lineage>
        <taxon>Bacteria</taxon>
        <taxon>Pseudomonadati</taxon>
        <taxon>Bacteroidota</taxon>
        <taxon>Cytophagia</taxon>
        <taxon>Cytophagales</taxon>
        <taxon>Hymenobacteraceae</taxon>
        <taxon>Adhaeribacter</taxon>
    </lineage>
</organism>
<accession>A0ABW0EAX0</accession>
<feature type="transmembrane region" description="Helical" evidence="6">
    <location>
        <begin position="103"/>
        <end position="122"/>
    </location>
</feature>
<comment type="caution">
    <text evidence="8">The sequence shown here is derived from an EMBL/GenBank/DDBJ whole genome shotgun (WGS) entry which is preliminary data.</text>
</comment>
<dbReference type="Pfam" id="PF03600">
    <property type="entry name" value="CitMHS"/>
    <property type="match status" value="1"/>
</dbReference>
<evidence type="ECO:0000256" key="3">
    <source>
        <dbReference type="ARBA" id="ARBA00022692"/>
    </source>
</evidence>
<feature type="domain" description="Citrate transporter-like" evidence="7">
    <location>
        <begin position="57"/>
        <end position="400"/>
    </location>
</feature>
<dbReference type="EMBL" id="JBHSKT010000003">
    <property type="protein sequence ID" value="MFC5270348.1"/>
    <property type="molecule type" value="Genomic_DNA"/>
</dbReference>
<evidence type="ECO:0000256" key="5">
    <source>
        <dbReference type="ARBA" id="ARBA00023136"/>
    </source>
</evidence>